<proteinExistence type="inferred from homology"/>
<dbReference type="SUPFAM" id="SSF55931">
    <property type="entry name" value="Glutamine synthetase/guanido kinase"/>
    <property type="match status" value="1"/>
</dbReference>
<evidence type="ECO:0000256" key="2">
    <source>
        <dbReference type="ARBA" id="ARBA00022598"/>
    </source>
</evidence>
<evidence type="ECO:0000313" key="9">
    <source>
        <dbReference type="EMBL" id="MFC1406307.1"/>
    </source>
</evidence>
<feature type="domain" description="GS catalytic" evidence="8">
    <location>
        <begin position="121"/>
        <end position="434"/>
    </location>
</feature>
<evidence type="ECO:0000313" key="10">
    <source>
        <dbReference type="Proteomes" id="UP001592528"/>
    </source>
</evidence>
<keyword evidence="3" id="KW-0547">Nucleotide-binding</keyword>
<comment type="caution">
    <text evidence="9">The sequence shown here is derived from an EMBL/GenBank/DDBJ whole genome shotgun (WGS) entry which is preliminary data.</text>
</comment>
<dbReference type="GO" id="GO:0016874">
    <property type="term" value="F:ligase activity"/>
    <property type="evidence" value="ECO:0007669"/>
    <property type="project" value="UniProtKB-KW"/>
</dbReference>
<evidence type="ECO:0000256" key="1">
    <source>
        <dbReference type="ARBA" id="ARBA00009897"/>
    </source>
</evidence>
<dbReference type="Pfam" id="PF00120">
    <property type="entry name" value="Gln-synt_C"/>
    <property type="match status" value="1"/>
</dbReference>
<dbReference type="Gene3D" id="3.30.590.10">
    <property type="entry name" value="Glutamine synthetase/guanido kinase, catalytic domain"/>
    <property type="match status" value="1"/>
</dbReference>
<dbReference type="SUPFAM" id="SSF54368">
    <property type="entry name" value="Glutamine synthetase, N-terminal domain"/>
    <property type="match status" value="1"/>
</dbReference>
<name>A0ABV6UXV7_9ACTN</name>
<dbReference type="InterPro" id="IPR014746">
    <property type="entry name" value="Gln_synth/guanido_kin_cat_dom"/>
</dbReference>
<evidence type="ECO:0000256" key="3">
    <source>
        <dbReference type="ARBA" id="ARBA00022741"/>
    </source>
</evidence>
<comment type="similarity">
    <text evidence="1 5 6">Belongs to the glutamine synthetase family.</text>
</comment>
<dbReference type="EMBL" id="JBHEZZ010000028">
    <property type="protein sequence ID" value="MFC1406307.1"/>
    <property type="molecule type" value="Genomic_DNA"/>
</dbReference>
<dbReference type="Proteomes" id="UP001592528">
    <property type="component" value="Unassembled WGS sequence"/>
</dbReference>
<keyword evidence="10" id="KW-1185">Reference proteome</keyword>
<dbReference type="InterPro" id="IPR036651">
    <property type="entry name" value="Gln_synt_N_sf"/>
</dbReference>
<dbReference type="InterPro" id="IPR008146">
    <property type="entry name" value="Gln_synth_cat_dom"/>
</dbReference>
<dbReference type="PROSITE" id="PS51987">
    <property type="entry name" value="GS_CATALYTIC"/>
    <property type="match status" value="1"/>
</dbReference>
<dbReference type="InterPro" id="IPR008147">
    <property type="entry name" value="Gln_synt_N"/>
</dbReference>
<dbReference type="PANTHER" id="PTHR43785:SF12">
    <property type="entry name" value="TYPE-1 GLUTAMINE SYNTHETASE 2"/>
    <property type="match status" value="1"/>
</dbReference>
<dbReference type="PROSITE" id="PS51986">
    <property type="entry name" value="GS_BETA_GRASP"/>
    <property type="match status" value="1"/>
</dbReference>
<evidence type="ECO:0000259" key="7">
    <source>
        <dbReference type="PROSITE" id="PS51986"/>
    </source>
</evidence>
<keyword evidence="2 9" id="KW-0436">Ligase</keyword>
<dbReference type="RefSeq" id="WP_030256648.1">
    <property type="nucleotide sequence ID" value="NZ_JBHEZZ010000028.1"/>
</dbReference>
<feature type="domain" description="GS beta-grasp" evidence="7">
    <location>
        <begin position="18"/>
        <end position="114"/>
    </location>
</feature>
<dbReference type="Gene3D" id="3.10.20.70">
    <property type="entry name" value="Glutamine synthetase, N-terminal domain"/>
    <property type="match status" value="1"/>
</dbReference>
<reference evidence="9 10" key="1">
    <citation type="submission" date="2024-09" db="EMBL/GenBank/DDBJ databases">
        <authorList>
            <person name="Lee S.D."/>
        </authorList>
    </citation>
    <scope>NUCLEOTIDE SEQUENCE [LARGE SCALE GENOMIC DNA]</scope>
    <source>
        <strain evidence="9 10">N1-5</strain>
    </source>
</reference>
<dbReference type="EC" id="6.3.1.-" evidence="9"/>
<evidence type="ECO:0000256" key="4">
    <source>
        <dbReference type="ARBA" id="ARBA00022840"/>
    </source>
</evidence>
<evidence type="ECO:0000256" key="5">
    <source>
        <dbReference type="PROSITE-ProRule" id="PRU01330"/>
    </source>
</evidence>
<keyword evidence="4" id="KW-0067">ATP-binding</keyword>
<gene>
    <name evidence="9" type="ORF">ACEZDJ_33930</name>
</gene>
<sequence>MTDRQRSDRTLAEALAEGTVHEIEVAWADPYGRAQGKRVPAARYQGPAAGRGFAFCDGSLAWNAVGEVQEAALLGDPAGGYPDAYAVPDPATYRPLPWRPGAGQVIADIVDHHGEPARTSPRAVLRRVLDRLAGLGYTARAALELEFYLLRADGSPLQDGLHAYSLELANELDPLLGRFTGELTGFVPVEGALTEYGPGQVELNLAHQEALTAADDAFRLRYAVKELARRQGLLATFMAKPFNGHSGSSAHIHLSLWRDGTPAFAPEEGRESKAARAAIGGLVRHLPGLTLFGAPTVNSYKRYEPGGFAPVRADWGGDDRRVAVRSLLETPAASRIELRTPAADANPYLALAAALGAVAVGLEDGLEPPDPRDPAAALPATLAEAVTAARADERLAEVLGRDAVHDHAVLAASEWQAYTSQVTGWETDRYLRYA</sequence>
<evidence type="ECO:0000256" key="6">
    <source>
        <dbReference type="RuleBase" id="RU000384"/>
    </source>
</evidence>
<evidence type="ECO:0000259" key="8">
    <source>
        <dbReference type="PROSITE" id="PS51987"/>
    </source>
</evidence>
<organism evidence="9 10">
    <name type="scientific">Streptacidiphilus cavernicola</name>
    <dbReference type="NCBI Taxonomy" id="3342716"/>
    <lineage>
        <taxon>Bacteria</taxon>
        <taxon>Bacillati</taxon>
        <taxon>Actinomycetota</taxon>
        <taxon>Actinomycetes</taxon>
        <taxon>Kitasatosporales</taxon>
        <taxon>Streptomycetaceae</taxon>
        <taxon>Streptacidiphilus</taxon>
    </lineage>
</organism>
<dbReference type="SMART" id="SM01230">
    <property type="entry name" value="Gln-synt_C"/>
    <property type="match status" value="1"/>
</dbReference>
<accession>A0ABV6UXV7</accession>
<dbReference type="PANTHER" id="PTHR43785">
    <property type="entry name" value="GAMMA-GLUTAMYLPUTRESCINE SYNTHETASE"/>
    <property type="match status" value="1"/>
</dbReference>
<protein>
    <submittedName>
        <fullName evidence="9">Glutamine synthetase family protein</fullName>
        <ecNumber evidence="9">6.3.1.-</ecNumber>
    </submittedName>
</protein>